<dbReference type="RefSeq" id="WP_184506176.1">
    <property type="nucleotide sequence ID" value="NZ_JACHBT010000012.1"/>
</dbReference>
<name>A0A7X0JF48_9SPHN</name>
<dbReference type="AlphaFoldDB" id="A0A7X0JF48"/>
<proteinExistence type="predicted"/>
<evidence type="ECO:0000313" key="2">
    <source>
        <dbReference type="Proteomes" id="UP000522313"/>
    </source>
</evidence>
<sequence>MTDLYLHSMAEFSGIILPALELAEARTICEIGAEYGGMSMQLAEFTEKHHGQLISIDPAPKKMFLDWVNLTPHVEHVADNSLEALDHVATADAWLIDGDHNWHTVYNELKKVDEICSREGKPLLIFMHDVGWPCAFRDLYYAPEEIPEEFRHPHSYEGGALPGQSNLAYGRGVTGAKHFAWALREGGPRNGVKTALVDFVAERSTERDDLAYVEIPAVLGLGILFSTTAPWSEKLADFLIPYHQNELLATLERNRLASYLRVIDLQVDLARRQTA</sequence>
<dbReference type="Proteomes" id="UP000522313">
    <property type="component" value="Unassembled WGS sequence"/>
</dbReference>
<protein>
    <recommendedName>
        <fullName evidence="3">Class I SAM-dependent methyltransferase</fullName>
    </recommendedName>
</protein>
<evidence type="ECO:0008006" key="3">
    <source>
        <dbReference type="Google" id="ProtNLM"/>
    </source>
</evidence>
<dbReference type="Pfam" id="PF13578">
    <property type="entry name" value="Methyltransf_24"/>
    <property type="match status" value="1"/>
</dbReference>
<dbReference type="Gene3D" id="3.40.50.150">
    <property type="entry name" value="Vaccinia Virus protein VP39"/>
    <property type="match status" value="1"/>
</dbReference>
<dbReference type="InterPro" id="IPR029063">
    <property type="entry name" value="SAM-dependent_MTases_sf"/>
</dbReference>
<dbReference type="SUPFAM" id="SSF53335">
    <property type="entry name" value="S-adenosyl-L-methionine-dependent methyltransferases"/>
    <property type="match status" value="1"/>
</dbReference>
<organism evidence="1 2">
    <name type="scientific">Sphingomonas endophytica</name>
    <dbReference type="NCBI Taxonomy" id="869719"/>
    <lineage>
        <taxon>Bacteria</taxon>
        <taxon>Pseudomonadati</taxon>
        <taxon>Pseudomonadota</taxon>
        <taxon>Alphaproteobacteria</taxon>
        <taxon>Sphingomonadales</taxon>
        <taxon>Sphingomonadaceae</taxon>
        <taxon>Sphingomonas</taxon>
    </lineage>
</organism>
<reference evidence="1 2" key="2">
    <citation type="submission" date="2020-08" db="EMBL/GenBank/DDBJ databases">
        <authorList>
            <person name="Partida-Martinez L."/>
            <person name="Huntemann M."/>
            <person name="Clum A."/>
            <person name="Wang J."/>
            <person name="Palaniappan K."/>
            <person name="Ritter S."/>
            <person name="Chen I.-M."/>
            <person name="Stamatis D."/>
            <person name="Reddy T."/>
            <person name="O'Malley R."/>
            <person name="Daum C."/>
            <person name="Shapiro N."/>
            <person name="Ivanova N."/>
            <person name="Kyrpides N."/>
            <person name="Woyke T."/>
        </authorList>
    </citation>
    <scope>NUCLEOTIDE SEQUENCE [LARGE SCALE GENOMIC DNA]</scope>
    <source>
        <strain evidence="1 2">AS3.13</strain>
    </source>
</reference>
<accession>A0A7X0JF48</accession>
<comment type="caution">
    <text evidence="1">The sequence shown here is derived from an EMBL/GenBank/DDBJ whole genome shotgun (WGS) entry which is preliminary data.</text>
</comment>
<reference evidence="1 2" key="1">
    <citation type="submission" date="2020-08" db="EMBL/GenBank/DDBJ databases">
        <title>The Agave Microbiome: Exploring the role of microbial communities in plant adaptations to desert environments.</title>
        <authorList>
            <person name="Partida-Martinez L.P."/>
        </authorList>
    </citation>
    <scope>NUCLEOTIDE SEQUENCE [LARGE SCALE GENOMIC DNA]</scope>
    <source>
        <strain evidence="1 2">AS3.13</strain>
    </source>
</reference>
<evidence type="ECO:0000313" key="1">
    <source>
        <dbReference type="EMBL" id="MBB6505391.1"/>
    </source>
</evidence>
<dbReference type="EMBL" id="JACHBT010000012">
    <property type="protein sequence ID" value="MBB6505391.1"/>
    <property type="molecule type" value="Genomic_DNA"/>
</dbReference>
<gene>
    <name evidence="1" type="ORF">F4693_002379</name>
</gene>